<feature type="signal peptide" evidence="6">
    <location>
        <begin position="1"/>
        <end position="21"/>
    </location>
</feature>
<dbReference type="PANTHER" id="PTHR30532:SF28">
    <property type="entry name" value="PETROBACTIN-BINDING PROTEIN YCLQ"/>
    <property type="match status" value="1"/>
</dbReference>
<dbReference type="PROSITE" id="PS50983">
    <property type="entry name" value="FE_B12_PBP"/>
    <property type="match status" value="1"/>
</dbReference>
<comment type="subcellular location">
    <subcellularLocation>
        <location evidence="1">Cell envelope</location>
    </subcellularLocation>
</comment>
<dbReference type="RefSeq" id="WP_135710021.1">
    <property type="nucleotide sequence ID" value="NZ_CABFKI010000006.1"/>
</dbReference>
<keyword evidence="9" id="KW-1185">Reference proteome</keyword>
<dbReference type="InterPro" id="IPR033870">
    <property type="entry name" value="FatB"/>
</dbReference>
<evidence type="ECO:0000313" key="8">
    <source>
        <dbReference type="EMBL" id="VTU07932.1"/>
    </source>
</evidence>
<accession>A0ABY6TL98</accession>
<comment type="caution">
    <text evidence="8">The sequence shown here is derived from an EMBL/GenBank/DDBJ whole genome shotgun (WGS) entry which is preliminary data.</text>
</comment>
<comment type="similarity">
    <text evidence="2">Belongs to the bacterial solute-binding protein 8 family.</text>
</comment>
<dbReference type="InterPro" id="IPR002491">
    <property type="entry name" value="ABC_transptr_periplasmic_BD"/>
</dbReference>
<protein>
    <submittedName>
        <fullName evidence="8">Periplasmic binding protein</fullName>
    </submittedName>
</protein>
<evidence type="ECO:0000256" key="4">
    <source>
        <dbReference type="ARBA" id="ARBA00022496"/>
    </source>
</evidence>
<keyword evidence="4" id="KW-0410">Iron transport</keyword>
<sequence length="303" mass="33551">MKKRLKLTALCAAFFALTAQAENITVDTFTGQQSVPHNPQRVVVLEFSLLDSVRELGVKDRVVGTAKGKIPSYLSEFADDKYANMGTLPEPNFEKINEIAPDLIIASGRMVKNLDRLKEIAPVLYLENDYNDYYGRLKKNIFALAKVFDKEAVAEEKLAGLDKQISSLAQLTKGKTALVTIVNESRISAFGDQSRYAMVYKNFGFSPIDTNLTASTHGNSVSFEYIAEKNPDYLLVVDRTAAITDKANNAQTVLNNAIINKTKAAQNHHIIYLDAQNWYLAFGGLKATEIMVDEVSSVMKAKP</sequence>
<reference evidence="8 9" key="1">
    <citation type="submission" date="2019-05" db="EMBL/GenBank/DDBJ databases">
        <authorList>
            <consortium name="Pathogen Informatics"/>
        </authorList>
    </citation>
    <scope>NUCLEOTIDE SEQUENCE [LARGE SCALE GENOMIC DNA]</scope>
    <source>
        <strain evidence="8 9">NM319</strain>
    </source>
</reference>
<feature type="chain" id="PRO_5045111246" evidence="6">
    <location>
        <begin position="22"/>
        <end position="303"/>
    </location>
</feature>
<gene>
    <name evidence="8" type="primary">yclQ</name>
    <name evidence="8" type="ORF">SAMEA1410922_01233</name>
</gene>
<evidence type="ECO:0000259" key="7">
    <source>
        <dbReference type="PROSITE" id="PS50983"/>
    </source>
</evidence>
<keyword evidence="4" id="KW-0408">Iron</keyword>
<evidence type="ECO:0000256" key="3">
    <source>
        <dbReference type="ARBA" id="ARBA00022448"/>
    </source>
</evidence>
<evidence type="ECO:0000256" key="1">
    <source>
        <dbReference type="ARBA" id="ARBA00004196"/>
    </source>
</evidence>
<keyword evidence="4" id="KW-0406">Ion transport</keyword>
<proteinExistence type="inferred from homology"/>
<evidence type="ECO:0000256" key="2">
    <source>
        <dbReference type="ARBA" id="ARBA00008814"/>
    </source>
</evidence>
<evidence type="ECO:0000256" key="6">
    <source>
        <dbReference type="SAM" id="SignalP"/>
    </source>
</evidence>
<evidence type="ECO:0000256" key="5">
    <source>
        <dbReference type="ARBA" id="ARBA00022729"/>
    </source>
</evidence>
<dbReference type="PANTHER" id="PTHR30532">
    <property type="entry name" value="IRON III DICITRATE-BINDING PERIPLASMIC PROTEIN"/>
    <property type="match status" value="1"/>
</dbReference>
<keyword evidence="5 6" id="KW-0732">Signal</keyword>
<keyword evidence="3" id="KW-0813">Transport</keyword>
<dbReference type="EMBL" id="CABFKI010000006">
    <property type="protein sequence ID" value="VTU07932.1"/>
    <property type="molecule type" value="Genomic_DNA"/>
</dbReference>
<dbReference type="GeneID" id="86155628"/>
<dbReference type="CDD" id="cd01140">
    <property type="entry name" value="FatB"/>
    <property type="match status" value="1"/>
</dbReference>
<dbReference type="InterPro" id="IPR051313">
    <property type="entry name" value="Bact_iron-sidero_bind"/>
</dbReference>
<dbReference type="Pfam" id="PF01497">
    <property type="entry name" value="Peripla_BP_2"/>
    <property type="match status" value="1"/>
</dbReference>
<name>A0ABY6TL98_9PAST</name>
<dbReference type="Proteomes" id="UP000308167">
    <property type="component" value="Unassembled WGS sequence"/>
</dbReference>
<dbReference type="SUPFAM" id="SSF53807">
    <property type="entry name" value="Helical backbone' metal receptor"/>
    <property type="match status" value="1"/>
</dbReference>
<feature type="domain" description="Fe/B12 periplasmic-binding" evidence="7">
    <location>
        <begin position="41"/>
        <end position="303"/>
    </location>
</feature>
<dbReference type="Gene3D" id="3.40.50.1980">
    <property type="entry name" value="Nitrogenase molybdenum iron protein domain"/>
    <property type="match status" value="2"/>
</dbReference>
<evidence type="ECO:0000313" key="9">
    <source>
        <dbReference type="Proteomes" id="UP000308167"/>
    </source>
</evidence>
<organism evidence="8 9">
    <name type="scientific">Actinobacillus porcinus</name>
    <dbReference type="NCBI Taxonomy" id="51048"/>
    <lineage>
        <taxon>Bacteria</taxon>
        <taxon>Pseudomonadati</taxon>
        <taxon>Pseudomonadota</taxon>
        <taxon>Gammaproteobacteria</taxon>
        <taxon>Pasteurellales</taxon>
        <taxon>Pasteurellaceae</taxon>
        <taxon>Actinobacillus</taxon>
    </lineage>
</organism>